<keyword evidence="3" id="KW-0808">Transferase</keyword>
<evidence type="ECO:0000256" key="1">
    <source>
        <dbReference type="SAM" id="SignalP"/>
    </source>
</evidence>
<keyword evidence="1" id="KW-0732">Signal</keyword>
<dbReference type="ESTHER" id="9gamm-q1n052">
    <property type="family name" value="ABHD6-Lip"/>
</dbReference>
<dbReference type="PANTHER" id="PTHR43798:SF5">
    <property type="entry name" value="MONOACYLGLYCEROL LIPASE ABHD6"/>
    <property type="match status" value="1"/>
</dbReference>
<feature type="chain" id="PRO_5004194684" evidence="1">
    <location>
        <begin position="21"/>
        <end position="327"/>
    </location>
</feature>
<reference evidence="3 4" key="1">
    <citation type="submission" date="2006-03" db="EMBL/GenBank/DDBJ databases">
        <authorList>
            <person name="Pinhassi J."/>
            <person name="Pedros-Alio C."/>
            <person name="Ferriera S."/>
            <person name="Johnson J."/>
            <person name="Kravitz S."/>
            <person name="Halpern A."/>
            <person name="Remington K."/>
            <person name="Beeson K."/>
            <person name="Tran B."/>
            <person name="Rogers Y.-H."/>
            <person name="Friedman R."/>
            <person name="Venter J.C."/>
        </authorList>
    </citation>
    <scope>NUCLEOTIDE SEQUENCE [LARGE SCALE GENOMIC DNA]</scope>
    <source>
        <strain evidence="3 4">RED65</strain>
    </source>
</reference>
<dbReference type="InterPro" id="IPR000073">
    <property type="entry name" value="AB_hydrolase_1"/>
</dbReference>
<dbReference type="Proteomes" id="UP000004263">
    <property type="component" value="Unassembled WGS sequence"/>
</dbReference>
<dbReference type="PRINTS" id="PR00111">
    <property type="entry name" value="ABHYDROLASE"/>
</dbReference>
<dbReference type="OrthoDB" id="2086224at2"/>
<evidence type="ECO:0000313" key="3">
    <source>
        <dbReference type="EMBL" id="EAT11665.1"/>
    </source>
</evidence>
<keyword evidence="3" id="KW-0012">Acyltransferase</keyword>
<dbReference type="GO" id="GO:0016746">
    <property type="term" value="F:acyltransferase activity"/>
    <property type="evidence" value="ECO:0007669"/>
    <property type="project" value="UniProtKB-KW"/>
</dbReference>
<feature type="signal peptide" evidence="1">
    <location>
        <begin position="1"/>
        <end position="20"/>
    </location>
</feature>
<keyword evidence="4" id="KW-1185">Reference proteome</keyword>
<dbReference type="GO" id="GO:0046464">
    <property type="term" value="P:acylglycerol catabolic process"/>
    <property type="evidence" value="ECO:0007669"/>
    <property type="project" value="TreeGrafter"/>
</dbReference>
<dbReference type="HOGENOM" id="CLU_020336_13_9_6"/>
<dbReference type="InterPro" id="IPR029058">
    <property type="entry name" value="AB_hydrolase_fold"/>
</dbReference>
<organism evidence="3 4">
    <name type="scientific">Bermanella marisrubri</name>
    <dbReference type="NCBI Taxonomy" id="207949"/>
    <lineage>
        <taxon>Bacteria</taxon>
        <taxon>Pseudomonadati</taxon>
        <taxon>Pseudomonadota</taxon>
        <taxon>Gammaproteobacteria</taxon>
        <taxon>Oceanospirillales</taxon>
        <taxon>Oceanospirillaceae</taxon>
        <taxon>Bermanella</taxon>
    </lineage>
</organism>
<accession>Q1N052</accession>
<dbReference type="Pfam" id="PF00561">
    <property type="entry name" value="Abhydrolase_1"/>
    <property type="match status" value="1"/>
</dbReference>
<dbReference type="SUPFAM" id="SSF53474">
    <property type="entry name" value="alpha/beta-Hydrolases"/>
    <property type="match status" value="1"/>
</dbReference>
<comment type="caution">
    <text evidence="3">The sequence shown here is derived from an EMBL/GenBank/DDBJ whole genome shotgun (WGS) entry which is preliminary data.</text>
</comment>
<dbReference type="AlphaFoldDB" id="Q1N052"/>
<dbReference type="Gene3D" id="3.40.50.1820">
    <property type="entry name" value="alpha/beta hydrolase"/>
    <property type="match status" value="1"/>
</dbReference>
<protein>
    <submittedName>
        <fullName evidence="3">Predicted Hydrolase or acyltransferase (Alpha/beta hydrolase superfamily) protein</fullName>
    </submittedName>
</protein>
<gene>
    <name evidence="3" type="ORF">RED65_08249</name>
</gene>
<dbReference type="GO" id="GO:0016020">
    <property type="term" value="C:membrane"/>
    <property type="evidence" value="ECO:0007669"/>
    <property type="project" value="TreeGrafter"/>
</dbReference>
<dbReference type="PANTHER" id="PTHR43798">
    <property type="entry name" value="MONOACYLGLYCEROL LIPASE"/>
    <property type="match status" value="1"/>
</dbReference>
<proteinExistence type="predicted"/>
<name>Q1N052_9GAMM</name>
<dbReference type="EMBL" id="AAQH01000015">
    <property type="protein sequence ID" value="EAT11665.1"/>
    <property type="molecule type" value="Genomic_DNA"/>
</dbReference>
<dbReference type="RefSeq" id="WP_007018886.1">
    <property type="nucleotide sequence ID" value="NZ_CH724119.1"/>
</dbReference>
<dbReference type="InterPro" id="IPR050266">
    <property type="entry name" value="AB_hydrolase_sf"/>
</dbReference>
<keyword evidence="3" id="KW-0378">Hydrolase</keyword>
<dbReference type="PROSITE" id="PS51257">
    <property type="entry name" value="PROKAR_LIPOPROTEIN"/>
    <property type="match status" value="1"/>
</dbReference>
<evidence type="ECO:0000259" key="2">
    <source>
        <dbReference type="Pfam" id="PF00561"/>
    </source>
</evidence>
<evidence type="ECO:0000313" key="4">
    <source>
        <dbReference type="Proteomes" id="UP000004263"/>
    </source>
</evidence>
<dbReference type="STRING" id="207949.RED65_08249"/>
<feature type="domain" description="AB hydrolase-1" evidence="2">
    <location>
        <begin position="65"/>
        <end position="298"/>
    </location>
</feature>
<sequence>MKILIKTAAIISLSLLTACASIENSIFDLAISVERSFANLQEKRIKLEEHEWVYLEANADEGKETVLLLHGFAAEKDNWTRMADSLEDYHVIAPDLPGHGESSFDSDLFYGFDVQSLRLARFVDALGLKQFHIVGNSMGGGIAALYAYRHPHRILSLGLIDAVGFYGNEPSDLEIVLEKNLDNPLIVESKDDFDRLIEYAMHQPPFMPWPAKSVLTRKAMNRTEANKHIFEHIHKEAEAAKFAGGFVHVFEQLDMPTLVLWGEKDRVLDVSSVDKFFQHTPNVEVNVLLDIGHAPMLEVPQQTALILQDFWQRHTDSKAKLASNTNE</sequence>
<dbReference type="GO" id="GO:0047372">
    <property type="term" value="F:monoacylglycerol lipase activity"/>
    <property type="evidence" value="ECO:0007669"/>
    <property type="project" value="TreeGrafter"/>
</dbReference>